<dbReference type="EMBL" id="CP003538">
    <property type="protein sequence ID" value="AGH97871.1"/>
    <property type="molecule type" value="Genomic_DNA"/>
</dbReference>
<dbReference type="STRING" id="349215.A11S_1053"/>
<dbReference type="KEGG" id="man:A11S_1053"/>
<dbReference type="HOGENOM" id="CLU_2844899_0_0_5"/>
<protein>
    <submittedName>
        <fullName evidence="1">Uncharacterized protein</fullName>
    </submittedName>
</protein>
<gene>
    <name evidence="1" type="ORF">A11S_1053</name>
</gene>
<organism evidence="1 2">
    <name type="scientific">Micavibrio aeruginosavorus EPB</name>
    <dbReference type="NCBI Taxonomy" id="349215"/>
    <lineage>
        <taxon>Bacteria</taxon>
        <taxon>Pseudomonadati</taxon>
        <taxon>Bdellovibrionota</taxon>
        <taxon>Bdellovibrionia</taxon>
        <taxon>Bdellovibrionales</taxon>
        <taxon>Pseudobdellovibrionaceae</taxon>
        <taxon>Micavibrio</taxon>
    </lineage>
</organism>
<name>M4VIJ8_9BACT</name>
<evidence type="ECO:0000313" key="1">
    <source>
        <dbReference type="EMBL" id="AGH97871.1"/>
    </source>
</evidence>
<dbReference type="Proteomes" id="UP000011932">
    <property type="component" value="Chromosome"/>
</dbReference>
<proteinExistence type="predicted"/>
<evidence type="ECO:0000313" key="2">
    <source>
        <dbReference type="Proteomes" id="UP000011932"/>
    </source>
</evidence>
<accession>M4VIJ8</accession>
<sequence>MDVKQWKKLCATFAKAAHKAGIAKIHLGAGGNTPNNMGFAAAHPPAKPADYNKYRDSEEQYVITG</sequence>
<reference evidence="1 2" key="1">
    <citation type="journal article" date="2013" name="ISME J.">
        <title>By their genes ye shall know them: genomic signatures of predatory bacteria.</title>
        <authorList>
            <person name="Pasternak Z."/>
            <person name="Pietrokovski S."/>
            <person name="Rotem O."/>
            <person name="Gophna U."/>
            <person name="Lurie-Weinberger M.N."/>
            <person name="Jurkevitch E."/>
        </authorList>
    </citation>
    <scope>NUCLEOTIDE SEQUENCE [LARGE SCALE GENOMIC DNA]</scope>
    <source>
        <strain evidence="1">EPB</strain>
    </source>
</reference>
<dbReference type="AlphaFoldDB" id="M4VIJ8"/>